<dbReference type="Proteomes" id="UP000192491">
    <property type="component" value="Unassembled WGS sequence"/>
</dbReference>
<sequence length="117" mass="13427">MITIAETEPFQKKSSKLLSPEEREELITYLAEYPTAGVLIQGTNGVRKLRWAREGSGKSGGFRIIYYFHSDMMPLYLLAMFGKNEKANISAQEKNMLAKAVAQLVNYWRERNGQRIH</sequence>
<protein>
    <submittedName>
        <fullName evidence="1">Addiction module toxin RelE</fullName>
    </submittedName>
</protein>
<organism evidence="1 2">
    <name type="scientific">Thiothrix lacustris</name>
    <dbReference type="NCBI Taxonomy" id="525917"/>
    <lineage>
        <taxon>Bacteria</taxon>
        <taxon>Pseudomonadati</taxon>
        <taxon>Pseudomonadota</taxon>
        <taxon>Gammaproteobacteria</taxon>
        <taxon>Thiotrichales</taxon>
        <taxon>Thiotrichaceae</taxon>
        <taxon>Thiothrix</taxon>
    </lineage>
</organism>
<dbReference type="EMBL" id="MTEJ01000356">
    <property type="protein sequence ID" value="OQX04134.1"/>
    <property type="molecule type" value="Genomic_DNA"/>
</dbReference>
<reference evidence="1 2" key="1">
    <citation type="submission" date="2017-01" db="EMBL/GenBank/DDBJ databases">
        <title>Novel large sulfur bacteria in the metagenomes of groundwater-fed chemosynthetic microbial mats in the Lake Huron basin.</title>
        <authorList>
            <person name="Sharrar A.M."/>
            <person name="Flood B.E."/>
            <person name="Bailey J.V."/>
            <person name="Jones D.S."/>
            <person name="Biddanda B."/>
            <person name="Ruberg S.A."/>
            <person name="Marcus D.N."/>
            <person name="Dick G.J."/>
        </authorList>
    </citation>
    <scope>NUCLEOTIDE SEQUENCE [LARGE SCALE GENOMIC DNA]</scope>
    <source>
        <strain evidence="1">A8</strain>
    </source>
</reference>
<evidence type="ECO:0000313" key="1">
    <source>
        <dbReference type="EMBL" id="OQX04134.1"/>
    </source>
</evidence>
<dbReference type="Pfam" id="PF06296">
    <property type="entry name" value="RelE"/>
    <property type="match status" value="1"/>
</dbReference>
<dbReference type="PIRSF" id="PIRSF039032">
    <property type="entry name" value="HigB-2"/>
    <property type="match status" value="1"/>
</dbReference>
<comment type="caution">
    <text evidence="1">The sequence shown here is derived from an EMBL/GenBank/DDBJ whole genome shotgun (WGS) entry which is preliminary data.</text>
</comment>
<dbReference type="InterPro" id="IPR009387">
    <property type="entry name" value="HigB-2"/>
</dbReference>
<gene>
    <name evidence="1" type="ORF">BWK73_37235</name>
</gene>
<name>A0A1Y1QF38_9GAMM</name>
<accession>A0A1Y1QF38</accession>
<proteinExistence type="predicted"/>
<dbReference type="AlphaFoldDB" id="A0A1Y1QF38"/>
<evidence type="ECO:0000313" key="2">
    <source>
        <dbReference type="Proteomes" id="UP000192491"/>
    </source>
</evidence>